<keyword evidence="3 5" id="KW-0694">RNA-binding</keyword>
<evidence type="ECO:0000256" key="6">
    <source>
        <dbReference type="SAM" id="MobiDB-lite"/>
    </source>
</evidence>
<keyword evidence="8" id="KW-1185">Reference proteome</keyword>
<feature type="compositionally biased region" description="Low complexity" evidence="6">
    <location>
        <begin position="461"/>
        <end position="477"/>
    </location>
</feature>
<feature type="compositionally biased region" description="Basic and acidic residues" evidence="6">
    <location>
        <begin position="395"/>
        <end position="405"/>
    </location>
</feature>
<dbReference type="InterPro" id="IPR006630">
    <property type="entry name" value="La_HTH"/>
</dbReference>
<dbReference type="InterPro" id="IPR012677">
    <property type="entry name" value="Nucleotide-bd_a/b_plait_sf"/>
</dbReference>
<dbReference type="PANTHER" id="PTHR22792">
    <property type="entry name" value="LUPUS LA PROTEIN-RELATED"/>
    <property type="match status" value="1"/>
</dbReference>
<evidence type="ECO:0000256" key="1">
    <source>
        <dbReference type="ARBA" id="ARBA00002339"/>
    </source>
</evidence>
<name>A0A6J1EJ80_CUCMO</name>
<evidence type="ECO:0000313" key="8">
    <source>
        <dbReference type="Proteomes" id="UP000504609"/>
    </source>
</evidence>
<dbReference type="SUPFAM" id="SSF46785">
    <property type="entry name" value="Winged helix' DNA-binding domain"/>
    <property type="match status" value="1"/>
</dbReference>
<dbReference type="GO" id="GO:0003729">
    <property type="term" value="F:mRNA binding"/>
    <property type="evidence" value="ECO:0007669"/>
    <property type="project" value="TreeGrafter"/>
</dbReference>
<dbReference type="GO" id="GO:1990904">
    <property type="term" value="C:ribonucleoprotein complex"/>
    <property type="evidence" value="ECO:0007669"/>
    <property type="project" value="InterPro"/>
</dbReference>
<comment type="function">
    <text evidence="1">Transcriptional regulator.</text>
</comment>
<feature type="compositionally biased region" description="Basic residues" evidence="6">
    <location>
        <begin position="439"/>
        <end position="460"/>
    </location>
</feature>
<dbReference type="Pfam" id="PF05383">
    <property type="entry name" value="La"/>
    <property type="match status" value="1"/>
</dbReference>
<dbReference type="AlphaFoldDB" id="A0A6J1EJ80"/>
<dbReference type="RefSeq" id="XP_022928061.1">
    <property type="nucleotide sequence ID" value="XM_023072293.1"/>
</dbReference>
<reference evidence="9" key="1">
    <citation type="submission" date="2025-08" db="UniProtKB">
        <authorList>
            <consortium name="RefSeq"/>
        </authorList>
    </citation>
    <scope>IDENTIFICATION</scope>
    <source>
        <tissue evidence="9">Young leaves</tissue>
    </source>
</reference>
<feature type="region of interest" description="Disordered" evidence="6">
    <location>
        <begin position="1"/>
        <end position="90"/>
    </location>
</feature>
<dbReference type="InterPro" id="IPR036388">
    <property type="entry name" value="WH-like_DNA-bd_sf"/>
</dbReference>
<evidence type="ECO:0000256" key="4">
    <source>
        <dbReference type="ARBA" id="ARBA00023242"/>
    </source>
</evidence>
<sequence length="513" mass="56595">MAHHSSSSPSPSPSPPLPSQSDPSLSRNSSLSRLNAQAPEFVPTRSSPRPDLQPPHSSSGSQPPPPPPSSKQSPRILIPSPPPPPAVMHVYPPPPPGSPFHVPIQSPVPVPVPVPTHVVSIPNHHYHPHHRHHHHHSHHVPVLYHPHNPQYYADNGGFHDPDNVVQQPQKPPVESDYGAPSRTKLTEEVSQKLLNQVEYYFSDLNLATTDHLMRFINKDPDGYVPISVVASFKKIKALINSHSQLANILRNSSKLMVNEDGKKVRRKQPLSESDMEELQSRIVIAENLPDDHCHQNLMKIFSAVGSVKNIRTCQPQISDTGTSSTSKSAKADGMHYSNKLHAFVEYESVVLAEKAVAELNDEGNWRNALRLRLMLTCTSKSAPPRGKKGHNGEMNCKDDDTSEQPHIEKHVDDLSDQADVHPHEQREEQGNEKDGGGQRRVRNRVRGKGRGRSQYHHNHNNNHGNHVGTPPSSSSSSIEQAGTVKQQPPGPRMPDGTRGFSMGRGKPVSVNMA</sequence>
<feature type="region of interest" description="Disordered" evidence="6">
    <location>
        <begin position="379"/>
        <end position="405"/>
    </location>
</feature>
<dbReference type="InterPro" id="IPR034878">
    <property type="entry name" value="La-rel_plant_RRM"/>
</dbReference>
<evidence type="ECO:0000259" key="7">
    <source>
        <dbReference type="PROSITE" id="PS50961"/>
    </source>
</evidence>
<evidence type="ECO:0000256" key="2">
    <source>
        <dbReference type="ARBA" id="ARBA00004123"/>
    </source>
</evidence>
<accession>A0A6J1EJ80</accession>
<organism evidence="8 9">
    <name type="scientific">Cucurbita moschata</name>
    <name type="common">Winter crookneck squash</name>
    <name type="synonym">Cucurbita pepo var. moschata</name>
    <dbReference type="NCBI Taxonomy" id="3662"/>
    <lineage>
        <taxon>Eukaryota</taxon>
        <taxon>Viridiplantae</taxon>
        <taxon>Streptophyta</taxon>
        <taxon>Embryophyta</taxon>
        <taxon>Tracheophyta</taxon>
        <taxon>Spermatophyta</taxon>
        <taxon>Magnoliopsida</taxon>
        <taxon>eudicotyledons</taxon>
        <taxon>Gunneridae</taxon>
        <taxon>Pentapetalae</taxon>
        <taxon>rosids</taxon>
        <taxon>fabids</taxon>
        <taxon>Cucurbitales</taxon>
        <taxon>Cucurbitaceae</taxon>
        <taxon>Cucurbiteae</taxon>
        <taxon>Cucurbita</taxon>
    </lineage>
</organism>
<feature type="region of interest" description="Disordered" evidence="6">
    <location>
        <begin position="120"/>
        <end position="180"/>
    </location>
</feature>
<comment type="subcellular location">
    <subcellularLocation>
        <location evidence="2">Nucleus</location>
    </subcellularLocation>
</comment>
<dbReference type="CDD" id="cd12288">
    <property type="entry name" value="RRM_La_like_plant"/>
    <property type="match status" value="1"/>
</dbReference>
<keyword evidence="4" id="KW-0539">Nucleus</keyword>
<dbReference type="Gene3D" id="1.10.10.10">
    <property type="entry name" value="Winged helix-like DNA-binding domain superfamily/Winged helix DNA-binding domain"/>
    <property type="match status" value="1"/>
</dbReference>
<dbReference type="Proteomes" id="UP000504609">
    <property type="component" value="Unplaced"/>
</dbReference>
<feature type="compositionally biased region" description="Low complexity" evidence="6">
    <location>
        <begin position="19"/>
        <end position="35"/>
    </location>
</feature>
<dbReference type="GO" id="GO:0005634">
    <property type="term" value="C:nucleus"/>
    <property type="evidence" value="ECO:0007669"/>
    <property type="project" value="UniProtKB-SubCell"/>
</dbReference>
<gene>
    <name evidence="9" type="primary">LOC111434957</name>
</gene>
<feature type="compositionally biased region" description="Basic residues" evidence="6">
    <location>
        <begin position="124"/>
        <end position="139"/>
    </location>
</feature>
<feature type="domain" description="HTH La-type RNA-binding" evidence="7">
    <location>
        <begin position="183"/>
        <end position="274"/>
    </location>
</feature>
<dbReference type="KEGG" id="cmos:111434957"/>
<dbReference type="PROSITE" id="PS50961">
    <property type="entry name" value="HTH_LA"/>
    <property type="match status" value="1"/>
</dbReference>
<dbReference type="InterPro" id="IPR036390">
    <property type="entry name" value="WH_DNA-bd_sf"/>
</dbReference>
<feature type="region of interest" description="Disordered" evidence="6">
    <location>
        <begin position="419"/>
        <end position="513"/>
    </location>
</feature>
<dbReference type="Gene3D" id="3.30.70.330">
    <property type="match status" value="1"/>
</dbReference>
<dbReference type="GO" id="GO:0006396">
    <property type="term" value="P:RNA processing"/>
    <property type="evidence" value="ECO:0007669"/>
    <property type="project" value="InterPro"/>
</dbReference>
<proteinExistence type="predicted"/>
<dbReference type="FunFam" id="1.10.10.10:FF:000158">
    <property type="entry name" value="La ribonucleoprotein domain family member 7"/>
    <property type="match status" value="1"/>
</dbReference>
<dbReference type="GeneID" id="111434957"/>
<dbReference type="PRINTS" id="PR00302">
    <property type="entry name" value="LUPUSLA"/>
</dbReference>
<dbReference type="PANTHER" id="PTHR22792:SF66">
    <property type="entry name" value="LA-RELATED PROTEIN 6B"/>
    <property type="match status" value="1"/>
</dbReference>
<dbReference type="CDD" id="cd08033">
    <property type="entry name" value="LARP_6"/>
    <property type="match status" value="1"/>
</dbReference>
<feature type="compositionally biased region" description="Pro residues" evidence="6">
    <location>
        <begin position="79"/>
        <end position="90"/>
    </location>
</feature>
<feature type="compositionally biased region" description="Basic and acidic residues" evidence="6">
    <location>
        <begin position="419"/>
        <end position="437"/>
    </location>
</feature>
<dbReference type="SMART" id="SM00715">
    <property type="entry name" value="LA"/>
    <property type="match status" value="1"/>
</dbReference>
<dbReference type="SUPFAM" id="SSF54928">
    <property type="entry name" value="RNA-binding domain, RBD"/>
    <property type="match status" value="1"/>
</dbReference>
<protein>
    <submittedName>
        <fullName evidence="9">La-related protein 6B-like</fullName>
    </submittedName>
</protein>
<dbReference type="InterPro" id="IPR035979">
    <property type="entry name" value="RBD_domain_sf"/>
</dbReference>
<dbReference type="InterPro" id="IPR002344">
    <property type="entry name" value="Lupus_La"/>
</dbReference>
<evidence type="ECO:0000256" key="5">
    <source>
        <dbReference type="PROSITE-ProRule" id="PRU00332"/>
    </source>
</evidence>
<evidence type="ECO:0000313" key="9">
    <source>
        <dbReference type="RefSeq" id="XP_022928061.1"/>
    </source>
</evidence>
<evidence type="ECO:0000256" key="3">
    <source>
        <dbReference type="ARBA" id="ARBA00022884"/>
    </source>
</evidence>
<dbReference type="InterPro" id="IPR045180">
    <property type="entry name" value="La_dom_prot"/>
</dbReference>